<accession>A0ABN8GN97</accession>
<reference evidence="2" key="1">
    <citation type="submission" date="2022-01" db="EMBL/GenBank/DDBJ databases">
        <authorList>
            <person name="Criscuolo A."/>
        </authorList>
    </citation>
    <scope>NUCLEOTIDE SEQUENCE</scope>
    <source>
        <strain evidence="2">CIP111891</strain>
    </source>
</reference>
<evidence type="ECO:0000256" key="1">
    <source>
        <dbReference type="SAM" id="Phobius"/>
    </source>
</evidence>
<keyword evidence="1" id="KW-0812">Transmembrane</keyword>
<feature type="transmembrane region" description="Helical" evidence="1">
    <location>
        <begin position="187"/>
        <end position="210"/>
    </location>
</feature>
<gene>
    <name evidence="2" type="ORF">PAECIP111891_03577</name>
</gene>
<name>A0ABN8GN97_9BACL</name>
<dbReference type="EMBL" id="CAKMMW010000010">
    <property type="protein sequence ID" value="CAH1210755.1"/>
    <property type="molecule type" value="Genomic_DNA"/>
</dbReference>
<feature type="transmembrane region" description="Helical" evidence="1">
    <location>
        <begin position="146"/>
        <end position="167"/>
    </location>
</feature>
<proteinExistence type="predicted"/>
<sequence>MTSTSIQTTTRDIGNYWWNAFSQKFQSSYGDNIKTQREIEICSLEDTIALYKSSENPRELSEILFKHWQCPQLFEDAKLFLESNRTPIIILSNIDRKDILSAIHHNGLSLENIQIFIIATLLELFVVGPVAKKLALSIPYDKSNKVFVILFLAFFMVSGMVLCMSLYGLGNAFFSDSLHGESLLASYFTLVFKNFIFAFPLQLLIMGPLVRFAFVKVVKKSIAVSLR</sequence>
<evidence type="ECO:0000313" key="3">
    <source>
        <dbReference type="Proteomes" id="UP000838821"/>
    </source>
</evidence>
<dbReference type="Pfam" id="PF11391">
    <property type="entry name" value="DUF2798"/>
    <property type="match status" value="1"/>
</dbReference>
<evidence type="ECO:0000313" key="2">
    <source>
        <dbReference type="EMBL" id="CAH1210755.1"/>
    </source>
</evidence>
<dbReference type="InterPro" id="IPR021529">
    <property type="entry name" value="DUF2798"/>
</dbReference>
<keyword evidence="3" id="KW-1185">Reference proteome</keyword>
<keyword evidence="1" id="KW-1133">Transmembrane helix</keyword>
<keyword evidence="1" id="KW-0472">Membrane</keyword>
<dbReference type="RefSeq" id="WP_236289207.1">
    <property type="nucleotide sequence ID" value="NZ_CAKMMW010000010.1"/>
</dbReference>
<protein>
    <recommendedName>
        <fullName evidence="4">DUF2798 domain-containing protein</fullName>
    </recommendedName>
</protein>
<dbReference type="Proteomes" id="UP000838821">
    <property type="component" value="Unassembled WGS sequence"/>
</dbReference>
<evidence type="ECO:0008006" key="4">
    <source>
        <dbReference type="Google" id="ProtNLM"/>
    </source>
</evidence>
<organism evidence="2 3">
    <name type="scientific">Paenibacillus allorhizoplanae</name>
    <dbReference type="NCBI Taxonomy" id="2905648"/>
    <lineage>
        <taxon>Bacteria</taxon>
        <taxon>Bacillati</taxon>
        <taxon>Bacillota</taxon>
        <taxon>Bacilli</taxon>
        <taxon>Bacillales</taxon>
        <taxon>Paenibacillaceae</taxon>
        <taxon>Paenibacillus</taxon>
    </lineage>
</organism>
<comment type="caution">
    <text evidence="2">The sequence shown here is derived from an EMBL/GenBank/DDBJ whole genome shotgun (WGS) entry which is preliminary data.</text>
</comment>